<proteinExistence type="predicted"/>
<evidence type="ECO:0008006" key="3">
    <source>
        <dbReference type="Google" id="ProtNLM"/>
    </source>
</evidence>
<reference evidence="1 2" key="2">
    <citation type="journal article" date="2017" name="Int. J. Syst. Evol. Microbiol.">
        <title>Adaptation of Surface-Associated Bacteria to the Open Ocean: A Genomically Distinct Subpopulation of Phaeobacter gallaeciensis Colonizes Pacific Mesozooplankton.</title>
        <authorList>
            <person name="Freese H.M."/>
            <person name="Methner A."/>
            <person name="Overmann J."/>
        </authorList>
    </citation>
    <scope>NUCLEOTIDE SEQUENCE [LARGE SCALE GENOMIC DNA]</scope>
    <source>
        <strain evidence="1 2">P66</strain>
    </source>
</reference>
<dbReference type="PROSITE" id="PS51257">
    <property type="entry name" value="PROKAR_LIPOPROTEIN"/>
    <property type="match status" value="1"/>
</dbReference>
<keyword evidence="2" id="KW-1185">Reference proteome</keyword>
<dbReference type="Proteomes" id="UP000236536">
    <property type="component" value="Chromosome"/>
</dbReference>
<gene>
    <name evidence="1" type="ORF">PhaeoP66_01739</name>
</gene>
<sequence length="80" mass="9026">MPKLTPFVIGLTALMMTSCGNSMMRAIETETVAEAEICRTIGQKLPTRSRQDTQQTKDEIQEAYLNFKLACPRWVHLIPA</sequence>
<dbReference type="EMBL" id="CP010705">
    <property type="protein sequence ID" value="AUQ94521.1"/>
    <property type="molecule type" value="Genomic_DNA"/>
</dbReference>
<evidence type="ECO:0000313" key="1">
    <source>
        <dbReference type="EMBL" id="AUQ94521.1"/>
    </source>
</evidence>
<name>A0ABM6RDL2_9RHOB</name>
<organism evidence="1 2">
    <name type="scientific">Phaeobacter inhibens</name>
    <dbReference type="NCBI Taxonomy" id="221822"/>
    <lineage>
        <taxon>Bacteria</taxon>
        <taxon>Pseudomonadati</taxon>
        <taxon>Pseudomonadota</taxon>
        <taxon>Alphaproteobacteria</taxon>
        <taxon>Rhodobacterales</taxon>
        <taxon>Roseobacteraceae</taxon>
        <taxon>Phaeobacter</taxon>
    </lineage>
</organism>
<protein>
    <recommendedName>
        <fullName evidence="3">Lipoprotein</fullName>
    </recommendedName>
</protein>
<evidence type="ECO:0000313" key="2">
    <source>
        <dbReference type="Proteomes" id="UP000236536"/>
    </source>
</evidence>
<accession>A0ABM6RDL2</accession>
<reference evidence="1 2" key="1">
    <citation type="journal article" date="2017" name="Genome Biol. Evol.">
        <title>Trajectories and Drivers of Genome Evolution in Surface-Associated Marine Phaeobacter.</title>
        <authorList>
            <person name="Freese H.M."/>
            <person name="Sikorski J."/>
            <person name="Bunk B."/>
            <person name="Scheuner C."/>
            <person name="Meier-Kolthoff J.P."/>
            <person name="Sproer C."/>
            <person name="Gram L."/>
            <person name="Overmann J."/>
        </authorList>
    </citation>
    <scope>NUCLEOTIDE SEQUENCE [LARGE SCALE GENOMIC DNA]</scope>
    <source>
        <strain evidence="1 2">P66</strain>
    </source>
</reference>